<reference evidence="7 8" key="1">
    <citation type="journal article" date="2013" name="Int. J. Syst. Evol. Microbiol.">
        <title>Ilumatobacter nonamiense sp. nov. and Ilumatobacter coccineum sp. nov., isolated from seashore sand.</title>
        <authorList>
            <person name="Matsumoto A."/>
            <person name="Kasai H."/>
            <person name="Matsuo Y."/>
            <person name="Shizuri Y."/>
            <person name="Ichikawa N."/>
            <person name="Fujita N."/>
            <person name="Omura S."/>
            <person name="Takahashi Y."/>
        </authorList>
    </citation>
    <scope>NUCLEOTIDE SEQUENCE [LARGE SCALE GENOMIC DNA]</scope>
    <source>
        <strain evidence="8">NBRC 103263 / KCTC 29153 / YM16-304</strain>
    </source>
</reference>
<dbReference type="GO" id="GO:0005886">
    <property type="term" value="C:plasma membrane"/>
    <property type="evidence" value="ECO:0007669"/>
    <property type="project" value="TreeGrafter"/>
</dbReference>
<proteinExistence type="predicted"/>
<dbReference type="AlphaFoldDB" id="A0A6C7EHR3"/>
<dbReference type="GO" id="GO:0008273">
    <property type="term" value="F:calcium, potassium:sodium antiporter activity"/>
    <property type="evidence" value="ECO:0007669"/>
    <property type="project" value="TreeGrafter"/>
</dbReference>
<accession>A0A6C7EHR3</accession>
<feature type="transmembrane region" description="Helical" evidence="5">
    <location>
        <begin position="228"/>
        <end position="249"/>
    </location>
</feature>
<name>A0A6C7EHR3_ILUCY</name>
<keyword evidence="2 5" id="KW-0812">Transmembrane</keyword>
<feature type="transmembrane region" description="Helical" evidence="5">
    <location>
        <begin position="101"/>
        <end position="119"/>
    </location>
</feature>
<dbReference type="Pfam" id="PF01699">
    <property type="entry name" value="Na_Ca_ex"/>
    <property type="match status" value="2"/>
</dbReference>
<feature type="transmembrane region" description="Helical" evidence="5">
    <location>
        <begin position="255"/>
        <end position="277"/>
    </location>
</feature>
<protein>
    <submittedName>
        <fullName evidence="7">Putative transporter</fullName>
    </submittedName>
</protein>
<keyword evidence="8" id="KW-1185">Reference proteome</keyword>
<feature type="domain" description="Sodium/calcium exchanger membrane region" evidence="6">
    <location>
        <begin position="165"/>
        <end position="304"/>
    </location>
</feature>
<evidence type="ECO:0000313" key="8">
    <source>
        <dbReference type="Proteomes" id="UP000011863"/>
    </source>
</evidence>
<dbReference type="InterPro" id="IPR044880">
    <property type="entry name" value="NCX_ion-bd_dom_sf"/>
</dbReference>
<evidence type="ECO:0000256" key="1">
    <source>
        <dbReference type="ARBA" id="ARBA00004141"/>
    </source>
</evidence>
<keyword evidence="4 5" id="KW-0472">Membrane</keyword>
<dbReference type="Gene3D" id="1.20.1420.30">
    <property type="entry name" value="NCX, central ion-binding region"/>
    <property type="match status" value="2"/>
</dbReference>
<dbReference type="InterPro" id="IPR004481">
    <property type="entry name" value="K/Na/Ca-exchanger"/>
</dbReference>
<organism evidence="7 8">
    <name type="scientific">Ilumatobacter coccineus (strain NBRC 103263 / KCTC 29153 / YM16-304)</name>
    <dbReference type="NCBI Taxonomy" id="1313172"/>
    <lineage>
        <taxon>Bacteria</taxon>
        <taxon>Bacillati</taxon>
        <taxon>Actinomycetota</taxon>
        <taxon>Acidimicrobiia</taxon>
        <taxon>Acidimicrobiales</taxon>
        <taxon>Ilumatobacteraceae</taxon>
        <taxon>Ilumatobacter</taxon>
    </lineage>
</organism>
<evidence type="ECO:0000259" key="6">
    <source>
        <dbReference type="Pfam" id="PF01699"/>
    </source>
</evidence>
<feature type="domain" description="Sodium/calcium exchanger membrane region" evidence="6">
    <location>
        <begin position="6"/>
        <end position="143"/>
    </location>
</feature>
<dbReference type="InterPro" id="IPR004837">
    <property type="entry name" value="NaCa_Exmemb"/>
</dbReference>
<evidence type="ECO:0000256" key="5">
    <source>
        <dbReference type="SAM" id="Phobius"/>
    </source>
</evidence>
<dbReference type="OrthoDB" id="9794225at2"/>
<evidence type="ECO:0000313" key="7">
    <source>
        <dbReference type="EMBL" id="BAN03516.1"/>
    </source>
</evidence>
<feature type="transmembrane region" description="Helical" evidence="5">
    <location>
        <begin position="160"/>
        <end position="186"/>
    </location>
</feature>
<dbReference type="KEGG" id="aym:YM304_32020"/>
<feature type="transmembrane region" description="Helical" evidence="5">
    <location>
        <begin position="198"/>
        <end position="216"/>
    </location>
</feature>
<comment type="subcellular location">
    <subcellularLocation>
        <location evidence="1">Membrane</location>
        <topology evidence="1">Multi-pass membrane protein</topology>
    </subcellularLocation>
</comment>
<dbReference type="RefSeq" id="WP_015442763.1">
    <property type="nucleotide sequence ID" value="NC_020520.1"/>
</dbReference>
<keyword evidence="3 5" id="KW-1133">Transmembrane helix</keyword>
<dbReference type="EMBL" id="AP012057">
    <property type="protein sequence ID" value="BAN03516.1"/>
    <property type="molecule type" value="Genomic_DNA"/>
</dbReference>
<dbReference type="GO" id="GO:0006874">
    <property type="term" value="P:intracellular calcium ion homeostasis"/>
    <property type="evidence" value="ECO:0007669"/>
    <property type="project" value="TreeGrafter"/>
</dbReference>
<dbReference type="GO" id="GO:0005262">
    <property type="term" value="F:calcium channel activity"/>
    <property type="evidence" value="ECO:0007669"/>
    <property type="project" value="TreeGrafter"/>
</dbReference>
<feature type="transmembrane region" description="Helical" evidence="5">
    <location>
        <begin position="289"/>
        <end position="307"/>
    </location>
</feature>
<gene>
    <name evidence="7" type="ORF">YM304_32020</name>
</gene>
<evidence type="ECO:0000256" key="2">
    <source>
        <dbReference type="ARBA" id="ARBA00022692"/>
    </source>
</evidence>
<evidence type="ECO:0000256" key="4">
    <source>
        <dbReference type="ARBA" id="ARBA00023136"/>
    </source>
</evidence>
<sequence>MIALWIVAFVGGLVTASLASRRAVTHALAVADGSRVSSGFIGMTVLAIGTDLPEIANSIISAATGHGDLNVGDSAGSAMTQVTLVLGILCFGVEVVSDRRAVAALGILTATALGVISLLVRDGVFDRVDGLLLVASWVLALIAMRSLVSDSSPPAQPGSRIGPAIALTAVWLVVVAVAATVVVQSFVAITESIGVPEILAGAVVLALGTSLPELIVDWTAVRRGAGALALGDLFGSSFLDATFAVGIGPALTPTVVSSAATATCIVAGLGIIAATAIAATRPTLRRGSAVALVGVYGVATVALIAATG</sequence>
<dbReference type="PANTHER" id="PTHR10846">
    <property type="entry name" value="SODIUM/POTASSIUM/CALCIUM EXCHANGER"/>
    <property type="match status" value="1"/>
</dbReference>
<evidence type="ECO:0000256" key="3">
    <source>
        <dbReference type="ARBA" id="ARBA00022989"/>
    </source>
</evidence>
<dbReference type="PANTHER" id="PTHR10846:SF8">
    <property type="entry name" value="INNER MEMBRANE PROTEIN YRBG"/>
    <property type="match status" value="1"/>
</dbReference>
<dbReference type="Proteomes" id="UP000011863">
    <property type="component" value="Chromosome"/>
</dbReference>
<feature type="transmembrane region" description="Helical" evidence="5">
    <location>
        <begin position="131"/>
        <end position="148"/>
    </location>
</feature>
<feature type="transmembrane region" description="Helical" evidence="5">
    <location>
        <begin position="78"/>
        <end position="96"/>
    </location>
</feature>